<dbReference type="UniPathway" id="UPA00358">
    <property type="reaction ID" value="UER00476"/>
</dbReference>
<comment type="similarity">
    <text evidence="5">Belongs to the KdsB family.</text>
</comment>
<dbReference type="PANTHER" id="PTHR42866">
    <property type="entry name" value="3-DEOXY-MANNO-OCTULOSONATE CYTIDYLYLTRANSFERASE"/>
    <property type="match status" value="1"/>
</dbReference>
<dbReference type="FunFam" id="3.90.550.10:FF:000011">
    <property type="entry name" value="3-deoxy-manno-octulosonate cytidylyltransferase"/>
    <property type="match status" value="1"/>
</dbReference>
<keyword evidence="5" id="KW-0963">Cytoplasm</keyword>
<dbReference type="HAMAP" id="MF_00057">
    <property type="entry name" value="KdsB"/>
    <property type="match status" value="1"/>
</dbReference>
<dbReference type="InterPro" id="IPR029044">
    <property type="entry name" value="Nucleotide-diphossugar_trans"/>
</dbReference>
<comment type="pathway">
    <text evidence="5">Nucleotide-sugar biosynthesis; CMP-3-deoxy-D-manno-octulosonate biosynthesis; CMP-3-deoxy-D-manno-octulosonate from 3-deoxy-D-manno-octulosonate and CTP: step 1/1.</text>
</comment>
<dbReference type="RefSeq" id="WP_163298863.1">
    <property type="nucleotide sequence ID" value="NZ_JAAGRR010000080.1"/>
</dbReference>
<comment type="caution">
    <text evidence="6">The sequence shown here is derived from an EMBL/GenBank/DDBJ whole genome shotgun (WGS) entry which is preliminary data.</text>
</comment>
<dbReference type="GO" id="GO:0008690">
    <property type="term" value="F:3-deoxy-manno-octulosonate cytidylyltransferase activity"/>
    <property type="evidence" value="ECO:0007669"/>
    <property type="project" value="UniProtKB-UniRule"/>
</dbReference>
<comment type="subcellular location">
    <subcellularLocation>
        <location evidence="5">Cytoplasm</location>
    </subcellularLocation>
    <subcellularLocation>
        <location evidence="1">Membrane</location>
    </subcellularLocation>
</comment>
<reference evidence="6 7" key="1">
    <citation type="submission" date="2020-02" db="EMBL/GenBank/DDBJ databases">
        <title>Comparative genomics of sulfur disproportionating microorganisms.</title>
        <authorList>
            <person name="Ward L.M."/>
            <person name="Bertran E."/>
            <person name="Johnston D.T."/>
        </authorList>
    </citation>
    <scope>NUCLEOTIDE SEQUENCE [LARGE SCALE GENOMIC DNA]</scope>
    <source>
        <strain evidence="6 7">DSM 100025</strain>
    </source>
</reference>
<dbReference type="CDD" id="cd02517">
    <property type="entry name" value="CMP-KDO-Synthetase"/>
    <property type="match status" value="1"/>
</dbReference>
<keyword evidence="7" id="KW-1185">Reference proteome</keyword>
<dbReference type="GO" id="GO:0033468">
    <property type="term" value="P:CMP-keto-3-deoxy-D-manno-octulosonic acid biosynthetic process"/>
    <property type="evidence" value="ECO:0007669"/>
    <property type="project" value="UniProtKB-UniRule"/>
</dbReference>
<dbReference type="AlphaFoldDB" id="A0A6N9TQK0"/>
<dbReference type="GO" id="GO:0016020">
    <property type="term" value="C:membrane"/>
    <property type="evidence" value="ECO:0007669"/>
    <property type="project" value="UniProtKB-SubCell"/>
</dbReference>
<dbReference type="NCBIfam" id="TIGR00466">
    <property type="entry name" value="kdsB"/>
    <property type="match status" value="1"/>
</dbReference>
<dbReference type="Proteomes" id="UP000469346">
    <property type="component" value="Unassembled WGS sequence"/>
</dbReference>
<accession>A0A6N9TQK0</accession>
<dbReference type="SUPFAM" id="SSF53448">
    <property type="entry name" value="Nucleotide-diphospho-sugar transferases"/>
    <property type="match status" value="1"/>
</dbReference>
<dbReference type="NCBIfam" id="NF003950">
    <property type="entry name" value="PRK05450.1-3"/>
    <property type="match status" value="1"/>
</dbReference>
<dbReference type="GO" id="GO:0009103">
    <property type="term" value="P:lipopolysaccharide biosynthetic process"/>
    <property type="evidence" value="ECO:0007669"/>
    <property type="project" value="UniProtKB-UniRule"/>
</dbReference>
<dbReference type="Gene3D" id="3.90.550.10">
    <property type="entry name" value="Spore Coat Polysaccharide Biosynthesis Protein SpsA, Chain A"/>
    <property type="match status" value="1"/>
</dbReference>
<proteinExistence type="inferred from homology"/>
<evidence type="ECO:0000256" key="4">
    <source>
        <dbReference type="ARBA" id="ARBA00022985"/>
    </source>
</evidence>
<protein>
    <recommendedName>
        <fullName evidence="5">3-deoxy-manno-octulosonate cytidylyltransferase</fullName>
        <ecNumber evidence="5">2.7.7.38</ecNumber>
    </recommendedName>
    <alternativeName>
        <fullName evidence="5">CMP-2-keto-3-deoxyoctulosonic acid synthase</fullName>
        <shortName evidence="5">CKS</shortName>
        <shortName evidence="5">CMP-KDO synthase</shortName>
    </alternativeName>
</protein>
<evidence type="ECO:0000313" key="6">
    <source>
        <dbReference type="EMBL" id="NDY42730.1"/>
    </source>
</evidence>
<name>A0A6N9TQK0_DISTH</name>
<dbReference type="EMBL" id="JAAGRR010000080">
    <property type="protein sequence ID" value="NDY42730.1"/>
    <property type="molecule type" value="Genomic_DNA"/>
</dbReference>
<dbReference type="NCBIfam" id="NF003952">
    <property type="entry name" value="PRK05450.1-5"/>
    <property type="match status" value="1"/>
</dbReference>
<dbReference type="PANTHER" id="PTHR42866:SF2">
    <property type="entry name" value="3-DEOXY-MANNO-OCTULOSONATE CYTIDYLYLTRANSFERASE, MITOCHONDRIAL"/>
    <property type="match status" value="1"/>
</dbReference>
<comment type="catalytic activity">
    <reaction evidence="5">
        <text>3-deoxy-alpha-D-manno-oct-2-ulosonate + CTP = CMP-3-deoxy-beta-D-manno-octulosonate + diphosphate</text>
        <dbReference type="Rhea" id="RHEA:23448"/>
        <dbReference type="ChEBI" id="CHEBI:33019"/>
        <dbReference type="ChEBI" id="CHEBI:37563"/>
        <dbReference type="ChEBI" id="CHEBI:85986"/>
        <dbReference type="ChEBI" id="CHEBI:85987"/>
        <dbReference type="EC" id="2.7.7.38"/>
    </reaction>
</comment>
<evidence type="ECO:0000313" key="7">
    <source>
        <dbReference type="Proteomes" id="UP000469346"/>
    </source>
</evidence>
<evidence type="ECO:0000256" key="1">
    <source>
        <dbReference type="ARBA" id="ARBA00004370"/>
    </source>
</evidence>
<keyword evidence="4 5" id="KW-0448">Lipopolysaccharide biosynthesis</keyword>
<evidence type="ECO:0000256" key="5">
    <source>
        <dbReference type="HAMAP-Rule" id="MF_00057"/>
    </source>
</evidence>
<sequence>MPRHSSVVAVIPARYGSSRLPGKPLADIHGRPMILHVLERARAVACVDRVVVATDDARILDRVRGAGGEALLTRPEHPSGTDRIAEAVRALGLAPGDLVVNIQGDQPLLAPGPVEAIVRRLRDDPSVAMATPACPLDPAEADDPNRVKVVVDRRGRALYFSRARIPFDRDGEPPPEAAPAFLRHLGLYAYRPDFLQAFVALPRGPLERREKLEQLRALENGFAIGVEIVPEAPPEVDTAADLETVRRLGPAAGA</sequence>
<dbReference type="Pfam" id="PF02348">
    <property type="entry name" value="CTP_transf_3"/>
    <property type="match status" value="1"/>
</dbReference>
<evidence type="ECO:0000256" key="2">
    <source>
        <dbReference type="ARBA" id="ARBA00022679"/>
    </source>
</evidence>
<keyword evidence="2 5" id="KW-0808">Transferase</keyword>
<evidence type="ECO:0000256" key="3">
    <source>
        <dbReference type="ARBA" id="ARBA00022695"/>
    </source>
</evidence>
<organism evidence="6 7">
    <name type="scientific">Dissulfurirhabdus thermomarina</name>
    <dbReference type="NCBI Taxonomy" id="1765737"/>
    <lineage>
        <taxon>Bacteria</taxon>
        <taxon>Deltaproteobacteria</taxon>
        <taxon>Dissulfurirhabdaceae</taxon>
        <taxon>Dissulfurirhabdus</taxon>
    </lineage>
</organism>
<comment type="function">
    <text evidence="5">Activates KDO (a required 8-carbon sugar) for incorporation into bacterial lipopolysaccharide in Gram-negative bacteria.</text>
</comment>
<dbReference type="EC" id="2.7.7.38" evidence="5"/>
<dbReference type="InterPro" id="IPR004528">
    <property type="entry name" value="KdsB"/>
</dbReference>
<dbReference type="InterPro" id="IPR003329">
    <property type="entry name" value="Cytidylyl_trans"/>
</dbReference>
<dbReference type="NCBIfam" id="NF009905">
    <property type="entry name" value="PRK13368.1"/>
    <property type="match status" value="1"/>
</dbReference>
<dbReference type="GO" id="GO:0005829">
    <property type="term" value="C:cytosol"/>
    <property type="evidence" value="ECO:0007669"/>
    <property type="project" value="TreeGrafter"/>
</dbReference>
<keyword evidence="3 5" id="KW-0548">Nucleotidyltransferase</keyword>
<gene>
    <name evidence="5 6" type="primary">kdsB</name>
    <name evidence="6" type="ORF">G3N55_07735</name>
</gene>